<keyword evidence="2" id="KW-1133">Transmembrane helix</keyword>
<organism evidence="3 4">
    <name type="scientific">Ralstonia phage phiRSL1</name>
    <dbReference type="NCBI Taxonomy" id="1980924"/>
    <lineage>
        <taxon>Viruses</taxon>
        <taxon>Duplodnaviria</taxon>
        <taxon>Heunggongvirae</taxon>
        <taxon>Uroviricota</taxon>
        <taxon>Caudoviricetes</taxon>
        <taxon>Mieseafarmvirus</taxon>
        <taxon>Mieseafarmvirus RSL1</taxon>
    </lineage>
</organism>
<keyword evidence="2" id="KW-0472">Membrane</keyword>
<dbReference type="KEGG" id="vg:6369961"/>
<proteinExistence type="predicted"/>
<sequence>MPPFLASYAAKYGAMLIILVTAVVGAYSVGNSRGYAKGYDVGHKEAWNTQQTTINQMIDQQNAEHQATNKRIADLERQSHLDAATIQDLTQRVTAQRQTVITKYVTQNKQSAASCGFDTSMADAINQLLDASPVFGPQAPPLNQGTANGNGPGPH</sequence>
<feature type="transmembrane region" description="Helical" evidence="2">
    <location>
        <begin position="12"/>
        <end position="30"/>
    </location>
</feature>
<dbReference type="GeneID" id="6369961"/>
<dbReference type="Proteomes" id="UP000001034">
    <property type="component" value="Segment"/>
</dbReference>
<feature type="region of interest" description="Disordered" evidence="1">
    <location>
        <begin position="132"/>
        <end position="155"/>
    </location>
</feature>
<keyword evidence="4" id="KW-1185">Reference proteome</keyword>
<evidence type="ECO:0000313" key="4">
    <source>
        <dbReference type="Proteomes" id="UP000001034"/>
    </source>
</evidence>
<protein>
    <submittedName>
        <fullName evidence="3">Uncharacterized protein</fullName>
    </submittedName>
</protein>
<evidence type="ECO:0000256" key="1">
    <source>
        <dbReference type="SAM" id="MobiDB-lite"/>
    </source>
</evidence>
<name>B2ZYH2_9CAUD</name>
<evidence type="ECO:0000313" key="3">
    <source>
        <dbReference type="EMBL" id="BAG41699.1"/>
    </source>
</evidence>
<evidence type="ECO:0000256" key="2">
    <source>
        <dbReference type="SAM" id="Phobius"/>
    </source>
</evidence>
<reference evidence="3 4" key="1">
    <citation type="journal article" date="2010" name="Virology">
        <title>A jumbo phage infecting the phytopathogen Ralstonia solanacearum defines a new lineage of the Myoviridae family.</title>
        <authorList>
            <person name="Yamada T."/>
            <person name="Satoh S."/>
            <person name="Ishikawa H."/>
            <person name="Fujiwara A."/>
            <person name="Kawasaki T."/>
            <person name="Fujie M."/>
            <person name="Ogata H."/>
        </authorList>
    </citation>
    <scope>NUCLEOTIDE SEQUENCE [LARGE SCALE GENOMIC DNA]</scope>
</reference>
<dbReference type="RefSeq" id="YP_001950129.1">
    <property type="nucleotide sequence ID" value="NC_010811.2"/>
</dbReference>
<accession>B2ZYH2</accession>
<keyword evidence="2" id="KW-0812">Transmembrane</keyword>
<dbReference type="EMBL" id="AB366653">
    <property type="protein sequence ID" value="BAG41699.1"/>
    <property type="molecule type" value="Genomic_DNA"/>
</dbReference>